<protein>
    <recommendedName>
        <fullName evidence="2">CobQ/CobB/MinD/ParA nucleotide binding domain-containing protein</fullName>
    </recommendedName>
</protein>
<evidence type="ECO:0000259" key="2">
    <source>
        <dbReference type="Pfam" id="PF01656"/>
    </source>
</evidence>
<dbReference type="Gene3D" id="3.40.50.300">
    <property type="entry name" value="P-loop containing nucleotide triphosphate hydrolases"/>
    <property type="match status" value="1"/>
</dbReference>
<organism evidence="3 4">
    <name type="scientific">Nocardioides koreensis</name>
    <dbReference type="NCBI Taxonomy" id="433651"/>
    <lineage>
        <taxon>Bacteria</taxon>
        <taxon>Bacillati</taxon>
        <taxon>Actinomycetota</taxon>
        <taxon>Actinomycetes</taxon>
        <taxon>Propionibacteriales</taxon>
        <taxon>Nocardioidaceae</taxon>
        <taxon>Nocardioides</taxon>
    </lineage>
</organism>
<evidence type="ECO:0000313" key="3">
    <source>
        <dbReference type="EMBL" id="GAA2155397.1"/>
    </source>
</evidence>
<evidence type="ECO:0000313" key="4">
    <source>
        <dbReference type="Proteomes" id="UP001501771"/>
    </source>
</evidence>
<dbReference type="InterPro" id="IPR050625">
    <property type="entry name" value="ParA/MinD_ATPase"/>
</dbReference>
<dbReference type="InterPro" id="IPR027417">
    <property type="entry name" value="P-loop_NTPase"/>
</dbReference>
<feature type="compositionally biased region" description="Basic residues" evidence="1">
    <location>
        <begin position="424"/>
        <end position="437"/>
    </location>
</feature>
<comment type="caution">
    <text evidence="3">The sequence shown here is derived from an EMBL/GenBank/DDBJ whole genome shotgun (WGS) entry which is preliminary data.</text>
</comment>
<dbReference type="EMBL" id="BAAAQR010000017">
    <property type="protein sequence ID" value="GAA2155397.1"/>
    <property type="molecule type" value="Genomic_DNA"/>
</dbReference>
<dbReference type="SUPFAM" id="SSF52540">
    <property type="entry name" value="P-loop containing nucleoside triphosphate hydrolases"/>
    <property type="match status" value="1"/>
</dbReference>
<dbReference type="PANTHER" id="PTHR43384">
    <property type="entry name" value="SEPTUM SITE-DETERMINING PROTEIN MIND HOMOLOG, CHLOROPLASTIC-RELATED"/>
    <property type="match status" value="1"/>
</dbReference>
<evidence type="ECO:0000256" key="1">
    <source>
        <dbReference type="SAM" id="MobiDB-lite"/>
    </source>
</evidence>
<dbReference type="Pfam" id="PF01656">
    <property type="entry name" value="CbiA"/>
    <property type="match status" value="1"/>
</dbReference>
<name>A0ABN3A741_9ACTN</name>
<sequence length="437" mass="44986">MVIVLIVAAGAAWESRAVQLLGAHPGIVVLKRCVDVDDLLAAATAGQAGVAVLGLDAPGLDLAATDHLRRHGVRPVAVVPGGAPAEAARLRASRIGIQVLVDETDLNSLPAAVTSVEAEPPAIVPAEVASVQDGEPWLPPAVGPGGRVIAVWGPGGAPGRTTLAAGLAAELARRRVRTLLVDADPYGGAVAQQLGVLDEVSGLLSAARLAASGQLAERFVSVQRGIDQHLSVITGLPRPDRWPEIRAGVLEHTLETAREQGHVVVDTGFSLEDDPGSDFGSRPGRNQMTLAALEVADEIVVVGNADPVGLSRLARGLVELRDLTGGAPVRVVVNRMRSTLGWSDKDIAGMVEGFAHLTGMHFLPDDRATVDRALVAGRTLVETGDSPLARAVAAVVDALAPDTGAPPAPADGRAGGRAAARPGGRFRRRTAGTTRPR</sequence>
<reference evidence="3 4" key="1">
    <citation type="journal article" date="2019" name="Int. J. Syst. Evol. Microbiol.">
        <title>The Global Catalogue of Microorganisms (GCM) 10K type strain sequencing project: providing services to taxonomists for standard genome sequencing and annotation.</title>
        <authorList>
            <consortium name="The Broad Institute Genomics Platform"/>
            <consortium name="The Broad Institute Genome Sequencing Center for Infectious Disease"/>
            <person name="Wu L."/>
            <person name="Ma J."/>
        </authorList>
    </citation>
    <scope>NUCLEOTIDE SEQUENCE [LARGE SCALE GENOMIC DNA]</scope>
    <source>
        <strain evidence="3 4">JCM 16022</strain>
    </source>
</reference>
<dbReference type="RefSeq" id="WP_344157428.1">
    <property type="nucleotide sequence ID" value="NZ_BAAAQR010000017.1"/>
</dbReference>
<gene>
    <name evidence="3" type="ORF">GCM10009844_42420</name>
</gene>
<proteinExistence type="predicted"/>
<keyword evidence="4" id="KW-1185">Reference proteome</keyword>
<feature type="domain" description="CobQ/CobB/MinD/ParA nucleotide binding" evidence="2">
    <location>
        <begin position="149"/>
        <end position="338"/>
    </location>
</feature>
<feature type="compositionally biased region" description="Low complexity" evidence="1">
    <location>
        <begin position="410"/>
        <end position="423"/>
    </location>
</feature>
<accession>A0ABN3A741</accession>
<dbReference type="PANTHER" id="PTHR43384:SF13">
    <property type="entry name" value="SLR0110 PROTEIN"/>
    <property type="match status" value="1"/>
</dbReference>
<feature type="region of interest" description="Disordered" evidence="1">
    <location>
        <begin position="401"/>
        <end position="437"/>
    </location>
</feature>
<dbReference type="Proteomes" id="UP001501771">
    <property type="component" value="Unassembled WGS sequence"/>
</dbReference>
<dbReference type="InterPro" id="IPR002586">
    <property type="entry name" value="CobQ/CobB/MinD/ParA_Nub-bd_dom"/>
</dbReference>